<evidence type="ECO:0000313" key="2">
    <source>
        <dbReference type="Proteomes" id="UP000182712"/>
    </source>
</evidence>
<dbReference type="Proteomes" id="UP000182712">
    <property type="component" value="Unassembled WGS sequence"/>
</dbReference>
<gene>
    <name evidence="1" type="ORF">SAMN04487840_10636</name>
</gene>
<dbReference type="RefSeq" id="WP_256201769.1">
    <property type="nucleotide sequence ID" value="NZ_FOGM01000006.1"/>
</dbReference>
<dbReference type="EMBL" id="FOGM01000006">
    <property type="protein sequence ID" value="SER61076.1"/>
    <property type="molecule type" value="Genomic_DNA"/>
</dbReference>
<name>A0A1H9QKN4_9STRE</name>
<organism evidence="1 2">
    <name type="scientific">Streptococcus gallolyticus</name>
    <dbReference type="NCBI Taxonomy" id="315405"/>
    <lineage>
        <taxon>Bacteria</taxon>
        <taxon>Bacillati</taxon>
        <taxon>Bacillota</taxon>
        <taxon>Bacilli</taxon>
        <taxon>Lactobacillales</taxon>
        <taxon>Streptococcaceae</taxon>
        <taxon>Streptococcus</taxon>
    </lineage>
</organism>
<reference evidence="1 2" key="1">
    <citation type="submission" date="2016-10" db="EMBL/GenBank/DDBJ databases">
        <authorList>
            <person name="de Groot N.N."/>
        </authorList>
    </citation>
    <scope>NUCLEOTIDE SEQUENCE [LARGE SCALE GENOMIC DNA]</scope>
    <source>
        <strain evidence="1 2">VTM2R47</strain>
    </source>
</reference>
<accession>A0A1H9QKN4</accession>
<dbReference type="AlphaFoldDB" id="A0A1H9QKN4"/>
<proteinExistence type="predicted"/>
<protein>
    <submittedName>
        <fullName evidence="1">Uncharacterized protein</fullName>
    </submittedName>
</protein>
<sequence>MENIHLNTYTISYIGQFILNKNEQYIDSIHLYSAETIGVSINMIYASGKFTIDVKLNFPEDTYVKPFLETLAKFGIKNAQVSDSIPFTTPKDGLRNRN</sequence>
<evidence type="ECO:0000313" key="1">
    <source>
        <dbReference type="EMBL" id="SER61076.1"/>
    </source>
</evidence>